<dbReference type="SMART" id="SM00530">
    <property type="entry name" value="HTH_XRE"/>
    <property type="match status" value="1"/>
</dbReference>
<comment type="caution">
    <text evidence="2">The sequence shown here is derived from an EMBL/GenBank/DDBJ whole genome shotgun (WGS) entry which is preliminary data.</text>
</comment>
<dbReference type="InterPro" id="IPR010982">
    <property type="entry name" value="Lambda_DNA-bd_dom_sf"/>
</dbReference>
<dbReference type="EMBL" id="JAMCCK010000083">
    <property type="protein sequence ID" value="MCL3998844.1"/>
    <property type="molecule type" value="Genomic_DNA"/>
</dbReference>
<gene>
    <name evidence="2" type="ORF">M4438_36040</name>
</gene>
<dbReference type="InterPro" id="IPR001387">
    <property type="entry name" value="Cro/C1-type_HTH"/>
</dbReference>
<dbReference type="Pfam" id="PF19054">
    <property type="entry name" value="DUF5753"/>
    <property type="match status" value="1"/>
</dbReference>
<dbReference type="Gene3D" id="1.10.260.40">
    <property type="entry name" value="lambda repressor-like DNA-binding domains"/>
    <property type="match status" value="1"/>
</dbReference>
<protein>
    <submittedName>
        <fullName evidence="2">Helix-turn-helix transcriptional regulator</fullName>
    </submittedName>
</protein>
<proteinExistence type="predicted"/>
<dbReference type="Pfam" id="PF13560">
    <property type="entry name" value="HTH_31"/>
    <property type="match status" value="1"/>
</dbReference>
<dbReference type="PROSITE" id="PS50943">
    <property type="entry name" value="HTH_CROC1"/>
    <property type="match status" value="1"/>
</dbReference>
<dbReference type="CDD" id="cd00093">
    <property type="entry name" value="HTH_XRE"/>
    <property type="match status" value="1"/>
</dbReference>
<name>A0ABT0P544_9ACTN</name>
<evidence type="ECO:0000259" key="1">
    <source>
        <dbReference type="PROSITE" id="PS50943"/>
    </source>
</evidence>
<dbReference type="InterPro" id="IPR043917">
    <property type="entry name" value="DUF5753"/>
</dbReference>
<evidence type="ECO:0000313" key="2">
    <source>
        <dbReference type="EMBL" id="MCL3998844.1"/>
    </source>
</evidence>
<organism evidence="2 3">
    <name type="scientific">Streptomyces lavenduligriseus</name>
    <dbReference type="NCBI Taxonomy" id="67315"/>
    <lineage>
        <taxon>Bacteria</taxon>
        <taxon>Bacillati</taxon>
        <taxon>Actinomycetota</taxon>
        <taxon>Actinomycetes</taxon>
        <taxon>Kitasatosporales</taxon>
        <taxon>Streptomycetaceae</taxon>
        <taxon>Streptomyces</taxon>
    </lineage>
</organism>
<sequence length="261" mass="29018">MKMLGRQLAAARRAKGLSQPGLAAALNIHEETVASIEQGRRVLKLDMAELFDEFLETKGMLAAGVANLPEVDQFPLWAEEYIEQEREAIALSLYANQTLPGLLQTEAYARAVLRERVPAYDDEEIQTKLAGRIGRQEILQRKSPPTVSFVIWEPVLHLAVGGPDIKTEQLRHLRRVAEHPCVSVQFLTLDSASHAGLDGPFVLLETPDHQHLAYIEGQRGSQWVSDADEVSILARKYAMLRTQALNTDYSMGLLDGLLGEQ</sequence>
<feature type="domain" description="HTH cro/C1-type" evidence="1">
    <location>
        <begin position="8"/>
        <end position="61"/>
    </location>
</feature>
<keyword evidence="3" id="KW-1185">Reference proteome</keyword>
<evidence type="ECO:0000313" key="3">
    <source>
        <dbReference type="Proteomes" id="UP001202052"/>
    </source>
</evidence>
<accession>A0ABT0P544</accession>
<dbReference type="RefSeq" id="WP_249493406.1">
    <property type="nucleotide sequence ID" value="NZ_JAMCCK010000083.1"/>
</dbReference>
<dbReference type="SUPFAM" id="SSF47413">
    <property type="entry name" value="lambda repressor-like DNA-binding domains"/>
    <property type="match status" value="1"/>
</dbReference>
<reference evidence="2 3" key="1">
    <citation type="submission" date="2022-05" db="EMBL/GenBank/DDBJ databases">
        <title>Genome Resource of Streptomyces lavenduligriseus GA1-1, a Strain with Broad-Spectrum Antifungal Activity against Phytopathogenic Fungi.</title>
        <authorList>
            <person name="Qi D."/>
        </authorList>
    </citation>
    <scope>NUCLEOTIDE SEQUENCE [LARGE SCALE GENOMIC DNA]</scope>
    <source>
        <strain evidence="2 3">GA1-1</strain>
    </source>
</reference>
<dbReference type="Proteomes" id="UP001202052">
    <property type="component" value="Unassembled WGS sequence"/>
</dbReference>